<dbReference type="EMBL" id="REGN01005662">
    <property type="protein sequence ID" value="RNA12547.1"/>
    <property type="molecule type" value="Genomic_DNA"/>
</dbReference>
<sequence>MSKKVIRKLSSLPGSISIAKAREYPRANKPQSLDYSYYHKGTSYNSHRLNQHSSDYNLKQRPIKNRKVKKKYLTKNNRYNQSLIDNKKNLIANSIPIYNENSNHSGTDDTEDNFSNDVLNRYMDEETQMALMDNIEYDLNDDYIDEESKINSNSKLTRNEATNFSNKFPKAEASESIECKPSTSNFKADTSKKTRLTKSESNTAMSNSDQAVSKNKRGRGKKVIQSDEDDTNASSDTEEYEENDTNRARMNGRSKKKINDDFYENEDKSDASSLNQEDDEDFGDDSFNQNEISSSKKNRKKSKKAKKTRSNDKNSMSKRPVRSCRSMDNKENNETFLSRNKKSTLNKTASSYSTRSSKRARKADYREFSTSDDDSNDDESQQKSRKKRSNSRKKPKKPCEINRLRICFKIVQFLIQEKVFQLDKDPNVFFLSRSKNILISRPCILKKSTRKKKIFLSDLY</sequence>
<name>A0A3M7QM81_BRAPC</name>
<dbReference type="Proteomes" id="UP000276133">
    <property type="component" value="Unassembled WGS sequence"/>
</dbReference>
<feature type="region of interest" description="Disordered" evidence="1">
    <location>
        <begin position="167"/>
        <end position="397"/>
    </location>
</feature>
<protein>
    <submittedName>
        <fullName evidence="2">Uncharacterized protein</fullName>
    </submittedName>
</protein>
<feature type="compositionally biased region" description="Polar residues" evidence="1">
    <location>
        <begin position="345"/>
        <end position="355"/>
    </location>
</feature>
<dbReference type="AlphaFoldDB" id="A0A3M7QM81"/>
<evidence type="ECO:0000313" key="3">
    <source>
        <dbReference type="Proteomes" id="UP000276133"/>
    </source>
</evidence>
<accession>A0A3M7QM81</accession>
<feature type="compositionally biased region" description="Acidic residues" evidence="1">
    <location>
        <begin position="370"/>
        <end position="379"/>
    </location>
</feature>
<organism evidence="2 3">
    <name type="scientific">Brachionus plicatilis</name>
    <name type="common">Marine rotifer</name>
    <name type="synonym">Brachionus muelleri</name>
    <dbReference type="NCBI Taxonomy" id="10195"/>
    <lineage>
        <taxon>Eukaryota</taxon>
        <taxon>Metazoa</taxon>
        <taxon>Spiralia</taxon>
        <taxon>Gnathifera</taxon>
        <taxon>Rotifera</taxon>
        <taxon>Eurotatoria</taxon>
        <taxon>Monogononta</taxon>
        <taxon>Pseudotrocha</taxon>
        <taxon>Ploima</taxon>
        <taxon>Brachionidae</taxon>
        <taxon>Brachionus</taxon>
    </lineage>
</organism>
<evidence type="ECO:0000256" key="1">
    <source>
        <dbReference type="SAM" id="MobiDB-lite"/>
    </source>
</evidence>
<feature type="compositionally biased region" description="Acidic residues" evidence="1">
    <location>
        <begin position="226"/>
        <end position="243"/>
    </location>
</feature>
<proteinExistence type="predicted"/>
<feature type="compositionally biased region" description="Basic residues" evidence="1">
    <location>
        <begin position="296"/>
        <end position="308"/>
    </location>
</feature>
<reference evidence="2 3" key="1">
    <citation type="journal article" date="2018" name="Sci. Rep.">
        <title>Genomic signatures of local adaptation to the degree of environmental predictability in rotifers.</title>
        <authorList>
            <person name="Franch-Gras L."/>
            <person name="Hahn C."/>
            <person name="Garcia-Roger E.M."/>
            <person name="Carmona M.J."/>
            <person name="Serra M."/>
            <person name="Gomez A."/>
        </authorList>
    </citation>
    <scope>NUCLEOTIDE SEQUENCE [LARGE SCALE GENOMIC DNA]</scope>
    <source>
        <strain evidence="2">HYR1</strain>
    </source>
</reference>
<feature type="compositionally biased region" description="Basic residues" evidence="1">
    <location>
        <begin position="383"/>
        <end position="396"/>
    </location>
</feature>
<keyword evidence="3" id="KW-1185">Reference proteome</keyword>
<feature type="compositionally biased region" description="Basic and acidic residues" evidence="1">
    <location>
        <begin position="257"/>
        <end position="270"/>
    </location>
</feature>
<feature type="compositionally biased region" description="Polar residues" evidence="1">
    <location>
        <begin position="199"/>
        <end position="213"/>
    </location>
</feature>
<comment type="caution">
    <text evidence="2">The sequence shown here is derived from an EMBL/GenBank/DDBJ whole genome shotgun (WGS) entry which is preliminary data.</text>
</comment>
<evidence type="ECO:0000313" key="2">
    <source>
        <dbReference type="EMBL" id="RNA12547.1"/>
    </source>
</evidence>
<gene>
    <name evidence="2" type="ORF">BpHYR1_037892</name>
</gene>